<comment type="caution">
    <text evidence="2">The sequence shown here is derived from an EMBL/GenBank/DDBJ whole genome shotgun (WGS) entry which is preliminary data.</text>
</comment>
<dbReference type="AlphaFoldDB" id="A0AAD5VWK0"/>
<name>A0AAD5VWK0_9AGAR</name>
<sequence>MLQNFLHLVNAIKIGSMRTTSLKHSQDYEFHMKKYLETLLELYPGATLSPYQHMALHVGQQLRRFGPTHAWRCFAFERYNHLFQNIDTNNIYVHSVISKFNKAFKSSLEGTVVSEQLKENLNDNSPITGSFSERVCNLLTARFKSEKQNVSNLPIPQFYGRINKYGYSFALSSTSIKDSRIMFTKKPKSGIWSLGSIIQIFSFSSGEGLPGDQTFFCVEEFADITEAEFVLVRGVTRDFPEILGRFFSLQKKTTALVRLDEILGQVCLAQTDYGDSVVQAIPMNKVSPHSCWSPSPYAEADIDDIGAHLRGAPIGSAALCTSKEEEPVPLASPCEEHSLTNGAQTPSAFSSSLSSIGESEHNEVPQSSPQQEDQSVYEKGSLRTIYGMGKRYRVFQSYSNKNRIDRPPAPRSGLTFLDASLYAHVYEDERSEKCAQLWVYSAQSRQWKPVTAGHVQELSKKLYQVQWTDGYGASWTKASRQVWSSEAEPLRSSLEIGARRIPLRVSRQRTRDSVETNPSDRFSMSKHLCLFLLHDATCSEAFCVLDANGDLMSQATPGFENSWVVPSREAHVCSIFCVALTHPDIETEVLFG</sequence>
<dbReference type="EMBL" id="JANIEX010000189">
    <property type="protein sequence ID" value="KAJ3571368.1"/>
    <property type="molecule type" value="Genomic_DNA"/>
</dbReference>
<feature type="compositionally biased region" description="Low complexity" evidence="1">
    <location>
        <begin position="347"/>
        <end position="357"/>
    </location>
</feature>
<protein>
    <submittedName>
        <fullName evidence="2">Uncharacterized protein</fullName>
    </submittedName>
</protein>
<keyword evidence="3" id="KW-1185">Reference proteome</keyword>
<dbReference type="Proteomes" id="UP001213000">
    <property type="component" value="Unassembled WGS sequence"/>
</dbReference>
<evidence type="ECO:0000313" key="3">
    <source>
        <dbReference type="Proteomes" id="UP001213000"/>
    </source>
</evidence>
<reference evidence="2" key="1">
    <citation type="submission" date="2022-07" db="EMBL/GenBank/DDBJ databases">
        <title>Genome Sequence of Leucocoprinus birnbaumii.</title>
        <authorList>
            <person name="Buettner E."/>
        </authorList>
    </citation>
    <scope>NUCLEOTIDE SEQUENCE</scope>
    <source>
        <strain evidence="2">VT141</strain>
    </source>
</reference>
<organism evidence="2 3">
    <name type="scientific">Leucocoprinus birnbaumii</name>
    <dbReference type="NCBI Taxonomy" id="56174"/>
    <lineage>
        <taxon>Eukaryota</taxon>
        <taxon>Fungi</taxon>
        <taxon>Dikarya</taxon>
        <taxon>Basidiomycota</taxon>
        <taxon>Agaricomycotina</taxon>
        <taxon>Agaricomycetes</taxon>
        <taxon>Agaricomycetidae</taxon>
        <taxon>Agaricales</taxon>
        <taxon>Agaricineae</taxon>
        <taxon>Agaricaceae</taxon>
        <taxon>Leucocoprinus</taxon>
    </lineage>
</organism>
<feature type="compositionally biased region" description="Polar residues" evidence="1">
    <location>
        <begin position="364"/>
        <end position="374"/>
    </location>
</feature>
<gene>
    <name evidence="2" type="ORF">NP233_g3797</name>
</gene>
<evidence type="ECO:0000313" key="2">
    <source>
        <dbReference type="EMBL" id="KAJ3571368.1"/>
    </source>
</evidence>
<accession>A0AAD5VWK0</accession>
<proteinExistence type="predicted"/>
<evidence type="ECO:0000256" key="1">
    <source>
        <dbReference type="SAM" id="MobiDB-lite"/>
    </source>
</evidence>
<feature type="region of interest" description="Disordered" evidence="1">
    <location>
        <begin position="332"/>
        <end position="377"/>
    </location>
</feature>